<dbReference type="Proteomes" id="UP001634394">
    <property type="component" value="Unassembled WGS sequence"/>
</dbReference>
<evidence type="ECO:0008006" key="3">
    <source>
        <dbReference type="Google" id="ProtNLM"/>
    </source>
</evidence>
<accession>A0ABD3W265</accession>
<dbReference type="AlphaFoldDB" id="A0ABD3W265"/>
<dbReference type="PANTHER" id="PTHR28360:SF1">
    <property type="entry name" value="DYNACTIN SUBUNIT 3"/>
    <property type="match status" value="1"/>
</dbReference>
<dbReference type="EMBL" id="JBJQND010000009">
    <property type="protein sequence ID" value="KAL3866948.1"/>
    <property type="molecule type" value="Genomic_DNA"/>
</dbReference>
<dbReference type="PANTHER" id="PTHR28360">
    <property type="entry name" value="DYNACTIN SUBUNIT 3"/>
    <property type="match status" value="1"/>
</dbReference>
<evidence type="ECO:0000313" key="2">
    <source>
        <dbReference type="Proteomes" id="UP001634394"/>
    </source>
</evidence>
<name>A0ABD3W265_SINWO</name>
<dbReference type="Pfam" id="PF07426">
    <property type="entry name" value="Dynactin_p22"/>
    <property type="match status" value="1"/>
</dbReference>
<organism evidence="1 2">
    <name type="scientific">Sinanodonta woodiana</name>
    <name type="common">Chinese pond mussel</name>
    <name type="synonym">Anodonta woodiana</name>
    <dbReference type="NCBI Taxonomy" id="1069815"/>
    <lineage>
        <taxon>Eukaryota</taxon>
        <taxon>Metazoa</taxon>
        <taxon>Spiralia</taxon>
        <taxon>Lophotrochozoa</taxon>
        <taxon>Mollusca</taxon>
        <taxon>Bivalvia</taxon>
        <taxon>Autobranchia</taxon>
        <taxon>Heteroconchia</taxon>
        <taxon>Palaeoheterodonta</taxon>
        <taxon>Unionida</taxon>
        <taxon>Unionoidea</taxon>
        <taxon>Unionidae</taxon>
        <taxon>Unioninae</taxon>
        <taxon>Sinanodonta</taxon>
    </lineage>
</organism>
<comment type="caution">
    <text evidence="1">The sequence shown here is derived from an EMBL/GenBank/DDBJ whole genome shotgun (WGS) entry which is preliminary data.</text>
</comment>
<evidence type="ECO:0000313" key="1">
    <source>
        <dbReference type="EMBL" id="KAL3866948.1"/>
    </source>
</evidence>
<dbReference type="InterPro" id="IPR009991">
    <property type="entry name" value="DCTN3"/>
</dbReference>
<reference evidence="1 2" key="1">
    <citation type="submission" date="2024-11" db="EMBL/GenBank/DDBJ databases">
        <title>Chromosome-level genome assembly of the freshwater bivalve Anodonta woodiana.</title>
        <authorList>
            <person name="Chen X."/>
        </authorList>
    </citation>
    <scope>NUCLEOTIDE SEQUENCE [LARGE SCALE GENOMIC DNA]</scope>
    <source>
        <strain evidence="1">MN2024</strain>
        <tissue evidence="1">Gills</tissue>
    </source>
</reference>
<protein>
    <recommendedName>
        <fullName evidence="3">Dynactin subunit 3</fullName>
    </recommendedName>
</protein>
<gene>
    <name evidence="1" type="ORF">ACJMK2_044194</name>
</gene>
<keyword evidence="2" id="KW-1185">Reference proteome</keyword>
<proteinExistence type="predicted"/>
<sequence length="190" mass="21570">MADDQLDALERRLENLEKTVFGGADKDAYYPKACITCVDTLTNIQNKLNTAVAGRKKIGRLYERLSELQCYLDPRSADELTLSQGAKAELILAEEEFLCKQAARFDTMQKLKDTVDSEHIKAVPSLAPKLQDLSQLQIKQQDQTAELTEDTRHLLASYNSIITILSKQFVQWDEILTKLEQETQSKTVFD</sequence>